<dbReference type="Proteomes" id="UP000199546">
    <property type="component" value="Unassembled WGS sequence"/>
</dbReference>
<dbReference type="AlphaFoldDB" id="A0A1I7AP49"/>
<name>A0A1I7AP49_9ACTN</name>
<dbReference type="GO" id="GO:0006355">
    <property type="term" value="P:regulation of DNA-templated transcription"/>
    <property type="evidence" value="ECO:0007669"/>
    <property type="project" value="InterPro"/>
</dbReference>
<reference evidence="3" key="1">
    <citation type="submission" date="2016-10" db="EMBL/GenBank/DDBJ databases">
        <authorList>
            <person name="Varghese N."/>
            <person name="Submissions S."/>
        </authorList>
    </citation>
    <scope>NUCLEOTIDE SEQUENCE [LARGE SCALE GENOMIC DNA]</scope>
    <source>
        <strain evidence="3">DSM 46136</strain>
    </source>
</reference>
<sequence>MNDEHRPAVTPDSPIGPDVDLDAEDVRLADGTRLTEQRAAEIVDEVRRRGGRPSLTGEAAPSPRIVFRVTPAVRDRAAEIAAREGKTISQLAREALEARVATEPHAT</sequence>
<organism evidence="2 3">
    <name type="scientific">Geodermatophilus amargosae</name>
    <dbReference type="NCBI Taxonomy" id="1296565"/>
    <lineage>
        <taxon>Bacteria</taxon>
        <taxon>Bacillati</taxon>
        <taxon>Actinomycetota</taxon>
        <taxon>Actinomycetes</taxon>
        <taxon>Geodermatophilales</taxon>
        <taxon>Geodermatophilaceae</taxon>
        <taxon>Geodermatophilus</taxon>
    </lineage>
</organism>
<evidence type="ECO:0008006" key="4">
    <source>
        <dbReference type="Google" id="ProtNLM"/>
    </source>
</evidence>
<proteinExistence type="predicted"/>
<keyword evidence="3" id="KW-1185">Reference proteome</keyword>
<dbReference type="STRING" id="1296565.SAMN05660657_02912"/>
<dbReference type="InterPro" id="IPR010985">
    <property type="entry name" value="Ribbon_hlx_hlx"/>
</dbReference>
<accession>A0A1I7AP49</accession>
<evidence type="ECO:0000313" key="3">
    <source>
        <dbReference type="Proteomes" id="UP000199546"/>
    </source>
</evidence>
<evidence type="ECO:0000256" key="1">
    <source>
        <dbReference type="SAM" id="MobiDB-lite"/>
    </source>
</evidence>
<dbReference type="OrthoDB" id="5197250at2"/>
<dbReference type="SUPFAM" id="SSF47598">
    <property type="entry name" value="Ribbon-helix-helix"/>
    <property type="match status" value="1"/>
</dbReference>
<evidence type="ECO:0000313" key="2">
    <source>
        <dbReference type="EMBL" id="SFT76645.1"/>
    </source>
</evidence>
<dbReference type="RefSeq" id="WP_093580169.1">
    <property type="nucleotide sequence ID" value="NZ_FPBA01000010.1"/>
</dbReference>
<dbReference type="EMBL" id="FPBA01000010">
    <property type="protein sequence ID" value="SFT76645.1"/>
    <property type="molecule type" value="Genomic_DNA"/>
</dbReference>
<feature type="region of interest" description="Disordered" evidence="1">
    <location>
        <begin position="1"/>
        <end position="20"/>
    </location>
</feature>
<protein>
    <recommendedName>
        <fullName evidence="4">Ribbon-helix-helix protein, copG family</fullName>
    </recommendedName>
</protein>
<gene>
    <name evidence="2" type="ORF">SAMN05660657_02912</name>
</gene>